<evidence type="ECO:0000256" key="2">
    <source>
        <dbReference type="ARBA" id="ARBA00010072"/>
    </source>
</evidence>
<comment type="caution">
    <text evidence="11">The sequence shown here is derived from an EMBL/GenBank/DDBJ whole genome shotgun (WGS) entry which is preliminary data.</text>
</comment>
<dbReference type="OrthoDB" id="9771188at2"/>
<feature type="transmembrane region" description="Helical" evidence="9">
    <location>
        <begin position="169"/>
        <end position="190"/>
    </location>
</feature>
<feature type="transmembrane region" description="Helical" evidence="9">
    <location>
        <begin position="210"/>
        <end position="231"/>
    </location>
</feature>
<dbReference type="InterPro" id="IPR043429">
    <property type="entry name" value="ArtM/GltK/GlnP/TcyL/YhdX-like"/>
</dbReference>
<feature type="transmembrane region" description="Helical" evidence="9">
    <location>
        <begin position="38"/>
        <end position="59"/>
    </location>
</feature>
<dbReference type="PANTHER" id="PTHR30614:SF41">
    <property type="entry name" value="INNER MEMBRANE AMINO-ACID ABC TRANSPORTER PERMEASE PROTEIN YHDY"/>
    <property type="match status" value="1"/>
</dbReference>
<evidence type="ECO:0000313" key="12">
    <source>
        <dbReference type="Proteomes" id="UP000054058"/>
    </source>
</evidence>
<keyword evidence="7 9" id="KW-1133">Transmembrane helix</keyword>
<dbReference type="InterPro" id="IPR035906">
    <property type="entry name" value="MetI-like_sf"/>
</dbReference>
<dbReference type="Gene3D" id="1.10.3720.10">
    <property type="entry name" value="MetI-like"/>
    <property type="match status" value="1"/>
</dbReference>
<dbReference type="RefSeq" id="WP_036157979.1">
    <property type="nucleotide sequence ID" value="NZ_JAMB01000001.1"/>
</dbReference>
<evidence type="ECO:0000313" key="11">
    <source>
        <dbReference type="EMBL" id="ETX12263.1"/>
    </source>
</evidence>
<organism evidence="11 12">
    <name type="scientific">Marinomonas ushuaiensis DSM 15871</name>
    <dbReference type="NCBI Taxonomy" id="1122207"/>
    <lineage>
        <taxon>Bacteria</taxon>
        <taxon>Pseudomonadati</taxon>
        <taxon>Pseudomonadota</taxon>
        <taxon>Gammaproteobacteria</taxon>
        <taxon>Oceanospirillales</taxon>
        <taxon>Oceanospirillaceae</taxon>
        <taxon>Marinomonas</taxon>
    </lineage>
</organism>
<dbReference type="Proteomes" id="UP000054058">
    <property type="component" value="Unassembled WGS sequence"/>
</dbReference>
<keyword evidence="3 9" id="KW-0813">Transport</keyword>
<dbReference type="Pfam" id="PF00528">
    <property type="entry name" value="BPD_transp_1"/>
    <property type="match status" value="1"/>
</dbReference>
<dbReference type="GO" id="GO:0006865">
    <property type="term" value="P:amino acid transport"/>
    <property type="evidence" value="ECO:0007669"/>
    <property type="project" value="UniProtKB-KW"/>
</dbReference>
<feature type="transmembrane region" description="Helical" evidence="9">
    <location>
        <begin position="312"/>
        <end position="331"/>
    </location>
</feature>
<name>X7EAW9_9GAMM</name>
<dbReference type="NCBIfam" id="TIGR01726">
    <property type="entry name" value="HEQRo_perm_3TM"/>
    <property type="match status" value="1"/>
</dbReference>
<feature type="transmembrane region" description="Helical" evidence="9">
    <location>
        <begin position="237"/>
        <end position="256"/>
    </location>
</feature>
<dbReference type="InterPro" id="IPR010065">
    <property type="entry name" value="AA_ABC_transptr_permease_3TM"/>
</dbReference>
<dbReference type="eggNOG" id="COG0765">
    <property type="taxonomic scope" value="Bacteria"/>
</dbReference>
<evidence type="ECO:0000256" key="3">
    <source>
        <dbReference type="ARBA" id="ARBA00022448"/>
    </source>
</evidence>
<feature type="transmembrane region" description="Helical" evidence="9">
    <location>
        <begin position="108"/>
        <end position="128"/>
    </location>
</feature>
<gene>
    <name evidence="11" type="ORF">MUS1_01255</name>
</gene>
<comment type="subcellular location">
    <subcellularLocation>
        <location evidence="1">Cell inner membrane</location>
        <topology evidence="1">Multi-pass membrane protein</topology>
    </subcellularLocation>
    <subcellularLocation>
        <location evidence="9">Cell membrane</location>
        <topology evidence="9">Multi-pass membrane protein</topology>
    </subcellularLocation>
</comment>
<keyword evidence="5 9" id="KW-0812">Transmembrane</keyword>
<evidence type="ECO:0000256" key="5">
    <source>
        <dbReference type="ARBA" id="ARBA00022692"/>
    </source>
</evidence>
<evidence type="ECO:0000256" key="4">
    <source>
        <dbReference type="ARBA" id="ARBA00022475"/>
    </source>
</evidence>
<sequence>MKTETDNINNELMPRTTGVVHNMVKLARNTRRWIYFRLFRTPIDILITCIISALLLQFLPKVLAWLTWNSVAFWGDPNLCTEEGACWPFLREKIRLILFGTYPFSEQWRPALACLLLVGLVGLSFTQLLRLRSTVIVWTIGSVAFFVLMSGGSLGLVEVDSIQWNGLPVLLMLSIFSVIGAFPIGILLALGRFQKEDPVLRSIAVGYIEIVRGVPMVMVLFMGLFILPLMLPESMNLNSLYTTLIVLVFFHAAYFAEEIRGGLQALPKGQYEAAKSQGLTYWQSMRFIILPQALKCSMPGNMNTLLGAYKDTSLVVILGIHDIMATAKMAYSEPQWQQYGVEAYLLVALWYFCTCLCLSTYSRKLETTESKAAK</sequence>
<dbReference type="PANTHER" id="PTHR30614">
    <property type="entry name" value="MEMBRANE COMPONENT OF AMINO ACID ABC TRANSPORTER"/>
    <property type="match status" value="1"/>
</dbReference>
<keyword evidence="4" id="KW-1003">Cell membrane</keyword>
<evidence type="ECO:0000259" key="10">
    <source>
        <dbReference type="PROSITE" id="PS50928"/>
    </source>
</evidence>
<dbReference type="GO" id="GO:0043190">
    <property type="term" value="C:ATP-binding cassette (ABC) transporter complex"/>
    <property type="evidence" value="ECO:0007669"/>
    <property type="project" value="InterPro"/>
</dbReference>
<feature type="transmembrane region" description="Helical" evidence="9">
    <location>
        <begin position="135"/>
        <end position="157"/>
    </location>
</feature>
<feature type="domain" description="ABC transmembrane type-1" evidence="10">
    <location>
        <begin position="167"/>
        <end position="362"/>
    </location>
</feature>
<evidence type="ECO:0000256" key="9">
    <source>
        <dbReference type="RuleBase" id="RU363032"/>
    </source>
</evidence>
<dbReference type="PROSITE" id="PS50928">
    <property type="entry name" value="ABC_TM1"/>
    <property type="match status" value="1"/>
</dbReference>
<dbReference type="AlphaFoldDB" id="X7EAW9"/>
<evidence type="ECO:0000256" key="6">
    <source>
        <dbReference type="ARBA" id="ARBA00022970"/>
    </source>
</evidence>
<keyword evidence="8 9" id="KW-0472">Membrane</keyword>
<dbReference type="PATRIC" id="fig|1122207.3.peg.259"/>
<dbReference type="SUPFAM" id="SSF161098">
    <property type="entry name" value="MetI-like"/>
    <property type="match status" value="1"/>
</dbReference>
<dbReference type="GO" id="GO:0022857">
    <property type="term" value="F:transmembrane transporter activity"/>
    <property type="evidence" value="ECO:0007669"/>
    <property type="project" value="InterPro"/>
</dbReference>
<feature type="transmembrane region" description="Helical" evidence="9">
    <location>
        <begin position="343"/>
        <end position="361"/>
    </location>
</feature>
<evidence type="ECO:0000256" key="1">
    <source>
        <dbReference type="ARBA" id="ARBA00004429"/>
    </source>
</evidence>
<dbReference type="STRING" id="1122207.MUS1_01255"/>
<protein>
    <submittedName>
        <fullName evidence="11">Amino acid ABC transporter permease</fullName>
    </submittedName>
</protein>
<comment type="similarity">
    <text evidence="2">Belongs to the binding-protein-dependent transport system permease family. HisMQ subfamily.</text>
</comment>
<dbReference type="EMBL" id="JAMB01000001">
    <property type="protein sequence ID" value="ETX12263.1"/>
    <property type="molecule type" value="Genomic_DNA"/>
</dbReference>
<dbReference type="CDD" id="cd06261">
    <property type="entry name" value="TM_PBP2"/>
    <property type="match status" value="1"/>
</dbReference>
<dbReference type="InterPro" id="IPR000515">
    <property type="entry name" value="MetI-like"/>
</dbReference>
<accession>X7EAW9</accession>
<evidence type="ECO:0000256" key="7">
    <source>
        <dbReference type="ARBA" id="ARBA00022989"/>
    </source>
</evidence>
<reference evidence="11 12" key="1">
    <citation type="submission" date="2014-01" db="EMBL/GenBank/DDBJ databases">
        <title>Marinomonas ushuaiensis DSM 15871 Genome Sequencing.</title>
        <authorList>
            <person name="Lai Q."/>
            <person name="Shao Z.S."/>
        </authorList>
    </citation>
    <scope>NUCLEOTIDE SEQUENCE [LARGE SCALE GENOMIC DNA]</scope>
    <source>
        <strain evidence="11 12">DSM 15871</strain>
    </source>
</reference>
<keyword evidence="6" id="KW-0029">Amino-acid transport</keyword>
<proteinExistence type="inferred from homology"/>
<keyword evidence="12" id="KW-1185">Reference proteome</keyword>
<evidence type="ECO:0000256" key="8">
    <source>
        <dbReference type="ARBA" id="ARBA00023136"/>
    </source>
</evidence>